<dbReference type="AlphaFoldDB" id="A0A4R3I8F8"/>
<organism evidence="4 5">
    <name type="scientific">Reinekea marinisedimentorum</name>
    <dbReference type="NCBI Taxonomy" id="230495"/>
    <lineage>
        <taxon>Bacteria</taxon>
        <taxon>Pseudomonadati</taxon>
        <taxon>Pseudomonadota</taxon>
        <taxon>Gammaproteobacteria</taxon>
        <taxon>Oceanospirillales</taxon>
        <taxon>Saccharospirillaceae</taxon>
        <taxon>Reinekea</taxon>
    </lineage>
</organism>
<dbReference type="GO" id="GO:0016491">
    <property type="term" value="F:oxidoreductase activity"/>
    <property type="evidence" value="ECO:0007669"/>
    <property type="project" value="TreeGrafter"/>
</dbReference>
<protein>
    <submittedName>
        <fullName evidence="4">Octaheme c-type cytochrome (Tetrathionate reductase family)</fullName>
    </submittedName>
</protein>
<reference evidence="4 5" key="1">
    <citation type="submission" date="2019-03" db="EMBL/GenBank/DDBJ databases">
        <title>Genomic Encyclopedia of Archaeal and Bacterial Type Strains, Phase II (KMG-II): from individual species to whole genera.</title>
        <authorList>
            <person name="Goeker M."/>
        </authorList>
    </citation>
    <scope>NUCLEOTIDE SEQUENCE [LARGE SCALE GENOMIC DNA]</scope>
    <source>
        <strain evidence="4 5">DSM 15388</strain>
    </source>
</reference>
<evidence type="ECO:0000256" key="1">
    <source>
        <dbReference type="ARBA" id="ARBA00022729"/>
    </source>
</evidence>
<dbReference type="InterPro" id="IPR024673">
    <property type="entry name" value="Octahem_Cyt_c"/>
</dbReference>
<gene>
    <name evidence="4" type="ORF">BCF53_10528</name>
</gene>
<dbReference type="PANTHER" id="PTHR35038">
    <property type="entry name" value="DISSIMILATORY SULFITE REDUCTASE SIRA"/>
    <property type="match status" value="1"/>
</dbReference>
<keyword evidence="2" id="KW-1133">Transmembrane helix</keyword>
<keyword evidence="1 3" id="KW-0732">Signal</keyword>
<dbReference type="Proteomes" id="UP000295793">
    <property type="component" value="Unassembled WGS sequence"/>
</dbReference>
<accession>A0A4R3I8F8</accession>
<comment type="caution">
    <text evidence="4">The sequence shown here is derived from an EMBL/GenBank/DDBJ whole genome shotgun (WGS) entry which is preliminary data.</text>
</comment>
<dbReference type="Pfam" id="PF11783">
    <property type="entry name" value="Cytochrome_cB"/>
    <property type="match status" value="1"/>
</dbReference>
<dbReference type="EMBL" id="SLZR01000005">
    <property type="protein sequence ID" value="TCS41602.1"/>
    <property type="molecule type" value="Genomic_DNA"/>
</dbReference>
<dbReference type="RefSeq" id="WP_132700987.1">
    <property type="nucleotide sequence ID" value="NZ_SLZR01000005.1"/>
</dbReference>
<sequence>MNLFGMQISVLKGFAGVCLALLTAGFANSASMSSDHSLYEELQGPFDSIEDINTACVGCHNLSESELHDTIHWQWDGKLDVINNYHPNVASNSNACGSCHIGYGLPKNLTGGIEPAAVDCLACHDTSGEYFFSRFHQDGAECTMCHDDGAKALKNQVDEEGYRFKNFSLAEMAQMVGETSVASCGSCHFFDGGADGAKHGDLDSALINATFEMDVHMSAEGANLSCSDCHQTVDHKMAGSLYSFAGPTDDGHVSALKGPQATCVSCHGLAPMKDERLNEHTDTIACETCHIPTYARNGIATKTSWDWSTAGKLARKQKPLIHYDDEGRVTYSSQKGDMSYGEDLTPVYRWFNGEMNYQGVGMSVDPAQLNEINSPQGSAEDGKSKIYPFHQFESQLPYDTATNQLLPIHLAGSDRTAFWNGYQWVDSLQAGADAVGMEFSGEYGFTSTVMSRVINHTVAPAEMALNCNDCHTAPSAMAGIAGLYTPGTNQPGWLTKVGLGIALITLIGVLLHGFLRIIFSYRRK</sequence>
<evidence type="ECO:0000256" key="2">
    <source>
        <dbReference type="SAM" id="Phobius"/>
    </source>
</evidence>
<feature type="signal peptide" evidence="3">
    <location>
        <begin position="1"/>
        <end position="29"/>
    </location>
</feature>
<dbReference type="InterPro" id="IPR036280">
    <property type="entry name" value="Multihaem_cyt_sf"/>
</dbReference>
<dbReference type="OrthoDB" id="9788513at2"/>
<dbReference type="PANTHER" id="PTHR35038:SF5">
    <property type="entry name" value="CYTOCHROME C-TYPE PROTEIN NRFB"/>
    <property type="match status" value="1"/>
</dbReference>
<keyword evidence="2" id="KW-0472">Membrane</keyword>
<evidence type="ECO:0000313" key="4">
    <source>
        <dbReference type="EMBL" id="TCS41602.1"/>
    </source>
</evidence>
<evidence type="ECO:0000313" key="5">
    <source>
        <dbReference type="Proteomes" id="UP000295793"/>
    </source>
</evidence>
<dbReference type="NCBIfam" id="TIGR04315">
    <property type="entry name" value="octaheme_Shew"/>
    <property type="match status" value="1"/>
</dbReference>
<proteinExistence type="predicted"/>
<feature type="chain" id="PRO_5020736308" evidence="3">
    <location>
        <begin position="30"/>
        <end position="524"/>
    </location>
</feature>
<dbReference type="PIRSF" id="PIRSF039014">
    <property type="entry name" value="OTR_cyc"/>
    <property type="match status" value="1"/>
</dbReference>
<dbReference type="InterPro" id="IPR051829">
    <property type="entry name" value="Multiheme_Cytochr_ET"/>
</dbReference>
<keyword evidence="2" id="KW-0812">Transmembrane</keyword>
<keyword evidence="5" id="KW-1185">Reference proteome</keyword>
<dbReference type="SUPFAM" id="SSF48695">
    <property type="entry name" value="Multiheme cytochromes"/>
    <property type="match status" value="1"/>
</dbReference>
<name>A0A4R3I8F8_9GAMM</name>
<dbReference type="Gene3D" id="3.90.10.10">
    <property type="entry name" value="Cytochrome C3"/>
    <property type="match status" value="2"/>
</dbReference>
<feature type="transmembrane region" description="Helical" evidence="2">
    <location>
        <begin position="497"/>
        <end position="519"/>
    </location>
</feature>
<evidence type="ECO:0000256" key="3">
    <source>
        <dbReference type="SAM" id="SignalP"/>
    </source>
</evidence>